<dbReference type="AlphaFoldDB" id="A0A3P7Y836"/>
<accession>A0A3P7Y836</accession>
<reference evidence="1 2" key="1">
    <citation type="submission" date="2018-11" db="EMBL/GenBank/DDBJ databases">
        <authorList>
            <consortium name="Pathogen Informatics"/>
        </authorList>
    </citation>
    <scope>NUCLEOTIDE SEQUENCE [LARGE SCALE GENOMIC DNA]</scope>
</reference>
<keyword evidence="2" id="KW-1185">Reference proteome</keyword>
<dbReference type="EMBL" id="UZAH01026659">
    <property type="protein sequence ID" value="VDO83806.1"/>
    <property type="molecule type" value="Genomic_DNA"/>
</dbReference>
<protein>
    <submittedName>
        <fullName evidence="3">Calpain catalytic domain-containing protein</fullName>
    </submittedName>
</protein>
<evidence type="ECO:0000313" key="2">
    <source>
        <dbReference type="Proteomes" id="UP000050761"/>
    </source>
</evidence>
<proteinExistence type="predicted"/>
<dbReference type="Proteomes" id="UP000050761">
    <property type="component" value="Unassembled WGS sequence"/>
</dbReference>
<evidence type="ECO:0000313" key="3">
    <source>
        <dbReference type="WBParaSite" id="HPBE_0001013001-mRNA-1"/>
    </source>
</evidence>
<reference evidence="3" key="2">
    <citation type="submission" date="2019-09" db="UniProtKB">
        <authorList>
            <consortium name="WormBaseParasite"/>
        </authorList>
    </citation>
    <scope>IDENTIFICATION</scope>
</reference>
<name>A0A3P7Y836_HELPZ</name>
<evidence type="ECO:0000313" key="1">
    <source>
        <dbReference type="EMBL" id="VDO83806.1"/>
    </source>
</evidence>
<sequence length="173" mass="19632">MHRYDALDFRRWKEEAGFRAAQMKRGSPDMVFHNAKPYRAGNCSGAPGDLLSEWPAEQLQWVLDIATKTAIYRGGDFARCFTSSASRLNAVLVRSQQKHGWAVPHKSKSTPPHNVWLEGKLGSSNLDQEFTHKMLLKTVVNEEKDCEEGPGRVYKNRLPIVCRTFSDARLSQL</sequence>
<dbReference type="WBParaSite" id="HPBE_0001013001-mRNA-1">
    <property type="protein sequence ID" value="HPBE_0001013001-mRNA-1"/>
    <property type="gene ID" value="HPBE_0001013001"/>
</dbReference>
<gene>
    <name evidence="1" type="ORF">HPBE_LOCUS10131</name>
</gene>
<organism evidence="1">
    <name type="scientific">Heligmosomoides polygyrus</name>
    <name type="common">Parasitic roundworm</name>
    <dbReference type="NCBI Taxonomy" id="6339"/>
    <lineage>
        <taxon>Eukaryota</taxon>
        <taxon>Metazoa</taxon>
        <taxon>Ecdysozoa</taxon>
        <taxon>Nematoda</taxon>
        <taxon>Chromadorea</taxon>
        <taxon>Rhabditida</taxon>
        <taxon>Rhabditina</taxon>
        <taxon>Rhabditomorpha</taxon>
        <taxon>Strongyloidea</taxon>
        <taxon>Heligmosomidae</taxon>
        <taxon>Heligmosomoides</taxon>
    </lineage>
</organism>